<evidence type="ECO:0000313" key="2">
    <source>
        <dbReference type="EMBL" id="GMF48200.1"/>
    </source>
</evidence>
<gene>
    <name evidence="2" type="ORF">Pfra01_001851500</name>
</gene>
<accession>A0A9W7CYQ1</accession>
<dbReference type="EMBL" id="BSXT01002288">
    <property type="protein sequence ID" value="GMF48200.1"/>
    <property type="molecule type" value="Genomic_DNA"/>
</dbReference>
<organism evidence="2 3">
    <name type="scientific">Phytophthora fragariaefolia</name>
    <dbReference type="NCBI Taxonomy" id="1490495"/>
    <lineage>
        <taxon>Eukaryota</taxon>
        <taxon>Sar</taxon>
        <taxon>Stramenopiles</taxon>
        <taxon>Oomycota</taxon>
        <taxon>Peronosporomycetes</taxon>
        <taxon>Peronosporales</taxon>
        <taxon>Peronosporaceae</taxon>
        <taxon>Phytophthora</taxon>
    </lineage>
</organism>
<name>A0A9W7CYQ1_9STRA</name>
<comment type="caution">
    <text evidence="2">The sequence shown here is derived from an EMBL/GenBank/DDBJ whole genome shotgun (WGS) entry which is preliminary data.</text>
</comment>
<protein>
    <submittedName>
        <fullName evidence="2">Unnamed protein product</fullName>
    </submittedName>
</protein>
<dbReference type="Proteomes" id="UP001165121">
    <property type="component" value="Unassembled WGS sequence"/>
</dbReference>
<reference evidence="2" key="1">
    <citation type="submission" date="2023-04" db="EMBL/GenBank/DDBJ databases">
        <title>Phytophthora fragariaefolia NBRC 109709.</title>
        <authorList>
            <person name="Ichikawa N."/>
            <person name="Sato H."/>
            <person name="Tonouchi N."/>
        </authorList>
    </citation>
    <scope>NUCLEOTIDE SEQUENCE</scope>
    <source>
        <strain evidence="2">NBRC 109709</strain>
    </source>
</reference>
<feature type="region of interest" description="Disordered" evidence="1">
    <location>
        <begin position="48"/>
        <end position="73"/>
    </location>
</feature>
<keyword evidence="3" id="KW-1185">Reference proteome</keyword>
<evidence type="ECO:0000313" key="3">
    <source>
        <dbReference type="Proteomes" id="UP001165121"/>
    </source>
</evidence>
<proteinExistence type="predicted"/>
<dbReference type="OrthoDB" id="128975at2759"/>
<dbReference type="AlphaFoldDB" id="A0A9W7CYQ1"/>
<sequence>MNQLLAVDSNAAYADIEIRCVASAKRSCGLTNFPLCCIFQTRRGLQQLGKEPRHPRESGIPLPAVDTTSELSGHRLEENSDIVDNELGLKKRQRTCKVCALNKTKPRKYTKYFYPECSIGN</sequence>
<evidence type="ECO:0000256" key="1">
    <source>
        <dbReference type="SAM" id="MobiDB-lite"/>
    </source>
</evidence>